<organism evidence="1 2">
    <name type="scientific">Ciona savignyi</name>
    <name type="common">Pacific transparent sea squirt</name>
    <dbReference type="NCBI Taxonomy" id="51511"/>
    <lineage>
        <taxon>Eukaryota</taxon>
        <taxon>Metazoa</taxon>
        <taxon>Chordata</taxon>
        <taxon>Tunicata</taxon>
        <taxon>Ascidiacea</taxon>
        <taxon>Phlebobranchia</taxon>
        <taxon>Cionidae</taxon>
        <taxon>Ciona</taxon>
    </lineage>
</organism>
<accession>H2ZGK7</accession>
<dbReference type="HOGENOM" id="CLU_1551065_0_0_1"/>
<reference evidence="1" key="3">
    <citation type="submission" date="2025-09" db="UniProtKB">
        <authorList>
            <consortium name="Ensembl"/>
        </authorList>
    </citation>
    <scope>IDENTIFICATION</scope>
</reference>
<reference evidence="2" key="1">
    <citation type="submission" date="2003-08" db="EMBL/GenBank/DDBJ databases">
        <authorList>
            <person name="Birren B."/>
            <person name="Nusbaum C."/>
            <person name="Abebe A."/>
            <person name="Abouelleil A."/>
            <person name="Adekoya E."/>
            <person name="Ait-zahra M."/>
            <person name="Allen N."/>
            <person name="Allen T."/>
            <person name="An P."/>
            <person name="Anderson M."/>
            <person name="Anderson S."/>
            <person name="Arachchi H."/>
            <person name="Armbruster J."/>
            <person name="Bachantsang P."/>
            <person name="Baldwin J."/>
            <person name="Barry A."/>
            <person name="Bayul T."/>
            <person name="Blitshsteyn B."/>
            <person name="Bloom T."/>
            <person name="Blye J."/>
            <person name="Boguslavskiy L."/>
            <person name="Borowsky M."/>
            <person name="Boukhgalter B."/>
            <person name="Brunache A."/>
            <person name="Butler J."/>
            <person name="Calixte N."/>
            <person name="Calvo S."/>
            <person name="Camarata J."/>
            <person name="Campo K."/>
            <person name="Chang J."/>
            <person name="Cheshatsang Y."/>
            <person name="Citroen M."/>
            <person name="Collymore A."/>
            <person name="Considine T."/>
            <person name="Cook A."/>
            <person name="Cooke P."/>
            <person name="Corum B."/>
            <person name="Cuomo C."/>
            <person name="David R."/>
            <person name="Dawoe T."/>
            <person name="Degray S."/>
            <person name="Dodge S."/>
            <person name="Dooley K."/>
            <person name="Dorje P."/>
            <person name="Dorjee K."/>
            <person name="Dorris L."/>
            <person name="Duffey N."/>
            <person name="Dupes A."/>
            <person name="Elkins T."/>
            <person name="Engels R."/>
            <person name="Erickson J."/>
            <person name="Farina A."/>
            <person name="Faro S."/>
            <person name="Ferreira P."/>
            <person name="Fischer H."/>
            <person name="Fitzgerald M."/>
            <person name="Foley K."/>
            <person name="Gage D."/>
            <person name="Galagan J."/>
            <person name="Gearin G."/>
            <person name="Gnerre S."/>
            <person name="Gnirke A."/>
            <person name="Goyette A."/>
            <person name="Graham J."/>
            <person name="Grandbois E."/>
            <person name="Gyaltsen K."/>
            <person name="Hafez N."/>
            <person name="Hagopian D."/>
            <person name="Hagos B."/>
            <person name="Hall J."/>
            <person name="Hatcher B."/>
            <person name="Heller A."/>
            <person name="Higgins H."/>
            <person name="Honan T."/>
            <person name="Horn A."/>
            <person name="Houde N."/>
            <person name="Hughes L."/>
            <person name="Hulme W."/>
            <person name="Husby E."/>
            <person name="Iliev I."/>
            <person name="Jaffe D."/>
            <person name="Jones C."/>
            <person name="Kamal M."/>
            <person name="Kamat A."/>
            <person name="Kamvysselis M."/>
            <person name="Karlsson E."/>
            <person name="Kells C."/>
            <person name="Kieu A."/>
            <person name="Kisner P."/>
            <person name="Kodira C."/>
            <person name="Kulbokas E."/>
            <person name="Labutti K."/>
            <person name="Lama D."/>
            <person name="Landers T."/>
            <person name="Leger J."/>
            <person name="Levine S."/>
            <person name="Lewis D."/>
            <person name="Lewis T."/>
            <person name="Lindblad-toh K."/>
            <person name="Liu X."/>
            <person name="Lokyitsang T."/>
            <person name="Lokyitsang Y."/>
            <person name="Lucien O."/>
            <person name="Lui A."/>
            <person name="Ma L.J."/>
            <person name="Mabbitt R."/>
            <person name="Macdonald J."/>
            <person name="Maclean C."/>
            <person name="Major J."/>
            <person name="Manning J."/>
            <person name="Marabella R."/>
            <person name="Maru K."/>
            <person name="Matthews C."/>
            <person name="Mauceli E."/>
            <person name="Mccarthy M."/>
            <person name="Mcdonough S."/>
            <person name="Mcghee T."/>
            <person name="Meldrim J."/>
            <person name="Meneus L."/>
            <person name="Mesirov J."/>
            <person name="Mihalev A."/>
            <person name="Mihova T."/>
            <person name="Mikkelsen T."/>
            <person name="Mlenga V."/>
            <person name="Moru K."/>
            <person name="Mozes J."/>
            <person name="Mulrain L."/>
            <person name="Munson G."/>
            <person name="Naylor J."/>
            <person name="Newes C."/>
            <person name="Nguyen C."/>
            <person name="Nguyen N."/>
            <person name="Nguyen T."/>
            <person name="Nicol R."/>
            <person name="Nielsen C."/>
            <person name="Nizzari M."/>
            <person name="Norbu C."/>
            <person name="Norbu N."/>
            <person name="O'donnell P."/>
            <person name="Okoawo O."/>
            <person name="O'leary S."/>
            <person name="Omotosho B."/>
            <person name="O'neill K."/>
            <person name="Osman S."/>
            <person name="Parker S."/>
            <person name="Perrin D."/>
            <person name="Phunkhang P."/>
            <person name="Piqani B."/>
            <person name="Purcell S."/>
            <person name="Rachupka T."/>
            <person name="Ramasamy U."/>
            <person name="Rameau R."/>
            <person name="Ray V."/>
            <person name="Raymond C."/>
            <person name="Retta R."/>
            <person name="Richardson S."/>
            <person name="Rise C."/>
            <person name="Rodriguez J."/>
            <person name="Rogers J."/>
            <person name="Rogov P."/>
            <person name="Rutman M."/>
            <person name="Schupbach R."/>
            <person name="Seaman C."/>
            <person name="Settipalli S."/>
            <person name="Sharpe T."/>
            <person name="Sheridan J."/>
            <person name="Sherpa N."/>
            <person name="Shi J."/>
            <person name="Smirnov S."/>
            <person name="Smith C."/>
            <person name="Sougnez C."/>
            <person name="Spencer B."/>
            <person name="Stalker J."/>
            <person name="Stange-thomann N."/>
            <person name="Stavropoulos S."/>
            <person name="Stetson K."/>
            <person name="Stone C."/>
            <person name="Stone S."/>
            <person name="Stubbs M."/>
            <person name="Talamas J."/>
            <person name="Tchuinga P."/>
            <person name="Tenzing P."/>
            <person name="Tesfaye S."/>
            <person name="Theodore J."/>
            <person name="Thoulutsang Y."/>
            <person name="Topham K."/>
            <person name="Towey S."/>
            <person name="Tsamla T."/>
            <person name="Tsomo N."/>
            <person name="Vallee D."/>
            <person name="Vassiliev H."/>
            <person name="Venkataraman V."/>
            <person name="Vinson J."/>
            <person name="Vo A."/>
            <person name="Wade C."/>
            <person name="Wang S."/>
            <person name="Wangchuk T."/>
            <person name="Wangdi T."/>
            <person name="Whittaker C."/>
            <person name="Wilkinson J."/>
            <person name="Wu Y."/>
            <person name="Wyman D."/>
            <person name="Yadav S."/>
            <person name="Yang S."/>
            <person name="Yang X."/>
            <person name="Yeager S."/>
            <person name="Yee E."/>
            <person name="Young G."/>
            <person name="Zainoun J."/>
            <person name="Zembeck L."/>
            <person name="Zimmer A."/>
            <person name="Zody M."/>
            <person name="Lander E."/>
        </authorList>
    </citation>
    <scope>NUCLEOTIDE SEQUENCE [LARGE SCALE GENOMIC DNA]</scope>
</reference>
<dbReference type="InParanoid" id="H2ZGK7"/>
<dbReference type="GeneTree" id="ENSGT00530000067115"/>
<proteinExistence type="predicted"/>
<dbReference type="Proteomes" id="UP000007875">
    <property type="component" value="Unassembled WGS sequence"/>
</dbReference>
<evidence type="ECO:0000313" key="1">
    <source>
        <dbReference type="Ensembl" id="ENSCSAVP00000016723.1"/>
    </source>
</evidence>
<dbReference type="Ensembl" id="ENSCSAVT00000016905.1">
    <property type="protein sequence ID" value="ENSCSAVP00000016723.1"/>
    <property type="gene ID" value="ENSCSAVG00000009834.1"/>
</dbReference>
<name>H2ZGK7_CIOSA</name>
<sequence>MAASTLIQEIPELNPEEFEVVLEELTNGISTIYCNCPKYGGPVVVKCTEDIQGNDIKMLTSSAEIHHLNSESGVFSEFCGEVQWRTNSSSIYGVVHKSSWMKNLSRMLDSMRTKNEKISWALRFRMTLDIGRGIKLMQDREINKWVEAPDVIIDTNIRAKLCFSECVEHFLTY</sequence>
<reference evidence="1" key="2">
    <citation type="submission" date="2025-08" db="UniProtKB">
        <authorList>
            <consortium name="Ensembl"/>
        </authorList>
    </citation>
    <scope>IDENTIFICATION</scope>
</reference>
<evidence type="ECO:0000313" key="2">
    <source>
        <dbReference type="Proteomes" id="UP000007875"/>
    </source>
</evidence>
<protein>
    <submittedName>
        <fullName evidence="1">Uncharacterized protein</fullName>
    </submittedName>
</protein>
<dbReference type="AlphaFoldDB" id="H2ZGK7"/>
<keyword evidence="2" id="KW-1185">Reference proteome</keyword>